<dbReference type="InterPro" id="IPR044946">
    <property type="entry name" value="Restrct_endonuc_typeI_TRD_sf"/>
</dbReference>
<dbReference type="RefSeq" id="WP_133362861.1">
    <property type="nucleotide sequence ID" value="NZ_CP037940.1"/>
</dbReference>
<dbReference type="InterPro" id="IPR052021">
    <property type="entry name" value="Type-I_RS_S_subunit"/>
</dbReference>
<dbReference type="AlphaFoldDB" id="A0A4P6YT03"/>
<dbReference type="EMBL" id="CP037940">
    <property type="protein sequence ID" value="QBO35782.1"/>
    <property type="molecule type" value="Genomic_DNA"/>
</dbReference>
<dbReference type="GO" id="GO:0003677">
    <property type="term" value="F:DNA binding"/>
    <property type="evidence" value="ECO:0007669"/>
    <property type="project" value="UniProtKB-KW"/>
</dbReference>
<keyword evidence="5" id="KW-0255">Endonuclease</keyword>
<dbReference type="REBASE" id="305230">
    <property type="entry name" value="S1.WspKH42I"/>
</dbReference>
<keyword evidence="2" id="KW-0680">Restriction system</keyword>
<name>A0A4P6YT03_9LACO</name>
<dbReference type="OrthoDB" id="9795776at2"/>
<dbReference type="SUPFAM" id="SSF116734">
    <property type="entry name" value="DNA methylase specificity domain"/>
    <property type="match status" value="2"/>
</dbReference>
<dbReference type="PANTHER" id="PTHR30408:SF13">
    <property type="entry name" value="TYPE I RESTRICTION ENZYME HINDI SPECIFICITY SUBUNIT"/>
    <property type="match status" value="1"/>
</dbReference>
<keyword evidence="6" id="KW-1185">Reference proteome</keyword>
<dbReference type="InterPro" id="IPR000055">
    <property type="entry name" value="Restrct_endonuc_typeI_TRD"/>
</dbReference>
<evidence type="ECO:0000256" key="1">
    <source>
        <dbReference type="ARBA" id="ARBA00010923"/>
    </source>
</evidence>
<dbReference type="GO" id="GO:0004519">
    <property type="term" value="F:endonuclease activity"/>
    <property type="evidence" value="ECO:0007669"/>
    <property type="project" value="UniProtKB-KW"/>
</dbReference>
<dbReference type="KEGG" id="wei:EQG49_04535"/>
<accession>A0A4P6YT03</accession>
<reference evidence="6" key="1">
    <citation type="submission" date="2019-03" db="EMBL/GenBank/DDBJ databases">
        <title>Weissella sp. 26KH-42 Genome sequencing.</title>
        <authorList>
            <person name="Heo J."/>
            <person name="Kim S.-J."/>
            <person name="Kim J.-S."/>
            <person name="Hong S.-B."/>
            <person name="Kwon S.-W."/>
        </authorList>
    </citation>
    <scope>NUCLEOTIDE SEQUENCE [LARGE SCALE GENOMIC DNA]</scope>
    <source>
        <strain evidence="6">26KH-42</strain>
    </source>
</reference>
<proteinExistence type="inferred from homology"/>
<dbReference type="Proteomes" id="UP000292886">
    <property type="component" value="Chromosome"/>
</dbReference>
<evidence type="ECO:0000313" key="5">
    <source>
        <dbReference type="EMBL" id="QBO35782.1"/>
    </source>
</evidence>
<evidence type="ECO:0000256" key="3">
    <source>
        <dbReference type="ARBA" id="ARBA00023125"/>
    </source>
</evidence>
<keyword evidence="5" id="KW-0378">Hydrolase</keyword>
<dbReference type="CDD" id="cd16961">
    <property type="entry name" value="RMtype1_S_TRD-CR_like"/>
    <property type="match status" value="1"/>
</dbReference>
<comment type="similarity">
    <text evidence="1">Belongs to the type-I restriction system S methylase family.</text>
</comment>
<evidence type="ECO:0000259" key="4">
    <source>
        <dbReference type="Pfam" id="PF01420"/>
    </source>
</evidence>
<keyword evidence="5" id="KW-0540">Nuclease</keyword>
<protein>
    <submittedName>
        <fullName evidence="5">Restriction endonuclease subunit S</fullName>
    </submittedName>
</protein>
<dbReference type="Gene3D" id="3.90.220.20">
    <property type="entry name" value="DNA methylase specificity domains"/>
    <property type="match status" value="2"/>
</dbReference>
<evidence type="ECO:0000313" key="6">
    <source>
        <dbReference type="Proteomes" id="UP000292886"/>
    </source>
</evidence>
<dbReference type="GO" id="GO:0009307">
    <property type="term" value="P:DNA restriction-modification system"/>
    <property type="evidence" value="ECO:0007669"/>
    <property type="project" value="UniProtKB-KW"/>
</dbReference>
<gene>
    <name evidence="5" type="ORF">EQG49_04535</name>
</gene>
<organism evidence="5 6">
    <name type="scientific">Periweissella cryptocerci</name>
    <dbReference type="NCBI Taxonomy" id="2506420"/>
    <lineage>
        <taxon>Bacteria</taxon>
        <taxon>Bacillati</taxon>
        <taxon>Bacillota</taxon>
        <taxon>Bacilli</taxon>
        <taxon>Lactobacillales</taxon>
        <taxon>Lactobacillaceae</taxon>
        <taxon>Periweissella</taxon>
    </lineage>
</organism>
<dbReference type="Pfam" id="PF01420">
    <property type="entry name" value="Methylase_S"/>
    <property type="match status" value="1"/>
</dbReference>
<sequence>MKFKLSEIAYYVSDKVGVSEITIENYVSTENLLPNRGGKGIATRLPDTGKVTKFKPKDILISNIRPYFKKIWFATENGGNSADVLNFRANEQIVLPEYLFWLLFQDEFFNRVMGSVKGTKMPRGDKKAIMEFEFEIPSFEIQRSIAKTLFLFNHKIQLNRRINDNLLELSSTLVGQFKLEHLSELQAYTIDELAALNSVSAKKAELLATIQYLDTSNITENSIDEIQVLNPMLEKIPSRARRHIKNLDIVYSTVRPNQKHYGIMLNPDDNLLVSTGFTTITANTDKISPFHLFVLLTDNQIVKGLQAIAEGSTSTYPAVRPQDIGGIELELPNFRANVEFGKLLEPMFMQINANNQMNQNLSVLRDSLLPKLLAGKIDLD</sequence>
<feature type="domain" description="Type I restriction modification DNA specificity" evidence="4">
    <location>
        <begin position="50"/>
        <end position="166"/>
    </location>
</feature>
<keyword evidence="3" id="KW-0238">DNA-binding</keyword>
<dbReference type="PANTHER" id="PTHR30408">
    <property type="entry name" value="TYPE-1 RESTRICTION ENZYME ECOKI SPECIFICITY PROTEIN"/>
    <property type="match status" value="1"/>
</dbReference>
<evidence type="ECO:0000256" key="2">
    <source>
        <dbReference type="ARBA" id="ARBA00022747"/>
    </source>
</evidence>